<accession>A0ABR7YZH6</accession>
<evidence type="ECO:0000313" key="2">
    <source>
        <dbReference type="EMBL" id="MBD1601148.1"/>
    </source>
</evidence>
<evidence type="ECO:0000313" key="1">
    <source>
        <dbReference type="EMBL" id="MBD1598624.1"/>
    </source>
</evidence>
<organism evidence="1 3">
    <name type="scientific">Pseudomonas typographi</name>
    <dbReference type="NCBI Taxonomy" id="2715964"/>
    <lineage>
        <taxon>Bacteria</taxon>
        <taxon>Pseudomonadati</taxon>
        <taxon>Pseudomonadota</taxon>
        <taxon>Gammaproteobacteria</taxon>
        <taxon>Pseudomonadales</taxon>
        <taxon>Pseudomonadaceae</taxon>
        <taxon>Pseudomonas</taxon>
    </lineage>
</organism>
<reference evidence="1" key="2">
    <citation type="submission" date="2020-03" db="EMBL/GenBank/DDBJ databases">
        <authorList>
            <person name="Peral-Aranega E."/>
        </authorList>
    </citation>
    <scope>NUCLEOTIDE SEQUENCE</scope>
    <source>
        <strain evidence="1">CA3A</strain>
    </source>
</reference>
<name>A0ABR7YZH6_9PSED</name>
<dbReference type="EMBL" id="JAAOCA010000008">
    <property type="protein sequence ID" value="MBD1598624.1"/>
    <property type="molecule type" value="Genomic_DNA"/>
</dbReference>
<proteinExistence type="predicted"/>
<evidence type="ECO:0000313" key="3">
    <source>
        <dbReference type="Proteomes" id="UP000805841"/>
    </source>
</evidence>
<keyword evidence="3" id="KW-1185">Reference proteome</keyword>
<dbReference type="RefSeq" id="WP_190419139.1">
    <property type="nucleotide sequence ID" value="NZ_JAAOCA010000008.1"/>
</dbReference>
<sequence length="81" mass="8986">MKTHTAHTNITTYTATVSEADVTRALCGLLAQLHGLNLDEPGVRIRGYHSSEDTSTGYKHFWKIEVIVDHSLEARPHADEA</sequence>
<comment type="caution">
    <text evidence="1">The sequence shown here is derived from an EMBL/GenBank/DDBJ whole genome shotgun (WGS) entry which is preliminary data.</text>
</comment>
<dbReference type="EMBL" id="JAAOCA010000030">
    <property type="protein sequence ID" value="MBD1601148.1"/>
    <property type="molecule type" value="Genomic_DNA"/>
</dbReference>
<gene>
    <name evidence="1" type="ORF">HAQ05_07885</name>
    <name evidence="2" type="ORF">HAQ05_20935</name>
</gene>
<dbReference type="Proteomes" id="UP000805841">
    <property type="component" value="Unassembled WGS sequence"/>
</dbReference>
<protein>
    <submittedName>
        <fullName evidence="1">Uncharacterized protein</fullName>
    </submittedName>
</protein>
<reference evidence="1 3" key="1">
    <citation type="journal article" date="2020" name="Insects">
        <title>Bacteria Belonging to Pseudomonas typographi sp. nov. from the Bark Beetle Ips typographus Have Genomic Potential to Aid in the Host Ecology.</title>
        <authorList>
            <person name="Peral-Aranega E."/>
            <person name="Saati-Santamaria Z."/>
            <person name="Kolarik M."/>
            <person name="Rivas R."/>
            <person name="Garcia-Fraile P."/>
        </authorList>
    </citation>
    <scope>NUCLEOTIDE SEQUENCE [LARGE SCALE GENOMIC DNA]</scope>
    <source>
        <strain evidence="1 3">CA3A</strain>
    </source>
</reference>